<dbReference type="NCBIfam" id="TIGR00536">
    <property type="entry name" value="hemK_fam"/>
    <property type="match status" value="1"/>
</dbReference>
<dbReference type="PANTHER" id="PTHR18895">
    <property type="entry name" value="HEMK METHYLTRANSFERASE"/>
    <property type="match status" value="1"/>
</dbReference>
<comment type="similarity">
    <text evidence="5">Belongs to the protein N5-glutamine methyltransferase family. PrmC subfamily.</text>
</comment>
<comment type="catalytic activity">
    <reaction evidence="4 5">
        <text>L-glutaminyl-[peptide chain release factor] + S-adenosyl-L-methionine = N(5)-methyl-L-glutaminyl-[peptide chain release factor] + S-adenosyl-L-homocysteine + H(+)</text>
        <dbReference type="Rhea" id="RHEA:42896"/>
        <dbReference type="Rhea" id="RHEA-COMP:10271"/>
        <dbReference type="Rhea" id="RHEA-COMP:10272"/>
        <dbReference type="ChEBI" id="CHEBI:15378"/>
        <dbReference type="ChEBI" id="CHEBI:30011"/>
        <dbReference type="ChEBI" id="CHEBI:57856"/>
        <dbReference type="ChEBI" id="CHEBI:59789"/>
        <dbReference type="ChEBI" id="CHEBI:61891"/>
        <dbReference type="EC" id="2.1.1.297"/>
    </reaction>
</comment>
<dbReference type="HAMAP" id="MF_02126">
    <property type="entry name" value="RF_methyltr_PrmC"/>
    <property type="match status" value="1"/>
</dbReference>
<dbReference type="PANTHER" id="PTHR18895:SF74">
    <property type="entry name" value="MTRF1L RELEASE FACTOR GLUTAMINE METHYLTRANSFERASE"/>
    <property type="match status" value="1"/>
</dbReference>
<dbReference type="GO" id="GO:0003676">
    <property type="term" value="F:nucleic acid binding"/>
    <property type="evidence" value="ECO:0007669"/>
    <property type="project" value="InterPro"/>
</dbReference>
<dbReference type="SUPFAM" id="SSF53335">
    <property type="entry name" value="S-adenosyl-L-methionine-dependent methyltransferases"/>
    <property type="match status" value="1"/>
</dbReference>
<dbReference type="Pfam" id="PF17827">
    <property type="entry name" value="PrmC_N"/>
    <property type="match status" value="1"/>
</dbReference>
<feature type="domain" description="Methyltransferase small" evidence="6">
    <location>
        <begin position="107"/>
        <end position="192"/>
    </location>
</feature>
<dbReference type="NCBIfam" id="TIGR03534">
    <property type="entry name" value="RF_mod_PrmC"/>
    <property type="match status" value="1"/>
</dbReference>
<dbReference type="InterPro" id="IPR019874">
    <property type="entry name" value="RF_methyltr_PrmC"/>
</dbReference>
<evidence type="ECO:0000256" key="1">
    <source>
        <dbReference type="ARBA" id="ARBA00022603"/>
    </source>
</evidence>
<comment type="caution">
    <text evidence="5">Lacks conserved residue(s) required for the propagation of feature annotation.</text>
</comment>
<dbReference type="InterPro" id="IPR007848">
    <property type="entry name" value="Small_mtfrase_dom"/>
</dbReference>
<dbReference type="RefSeq" id="WP_239122230.1">
    <property type="nucleotide sequence ID" value="NZ_BONT01000061.1"/>
</dbReference>
<dbReference type="GO" id="GO:0102559">
    <property type="term" value="F:peptide chain release factor N(5)-glutamine methyltransferase activity"/>
    <property type="evidence" value="ECO:0007669"/>
    <property type="project" value="UniProtKB-EC"/>
</dbReference>
<evidence type="ECO:0000256" key="3">
    <source>
        <dbReference type="ARBA" id="ARBA00022691"/>
    </source>
</evidence>
<name>A0A841FA51_9ACTN</name>
<feature type="binding site" evidence="5">
    <location>
        <begin position="186"/>
        <end position="189"/>
    </location>
    <ligand>
        <name>substrate</name>
    </ligand>
</feature>
<dbReference type="Gene3D" id="3.40.50.150">
    <property type="entry name" value="Vaccinia Virus protein VP39"/>
    <property type="match status" value="1"/>
</dbReference>
<evidence type="ECO:0000256" key="5">
    <source>
        <dbReference type="HAMAP-Rule" id="MF_02126"/>
    </source>
</evidence>
<dbReference type="AlphaFoldDB" id="A0A841FA51"/>
<evidence type="ECO:0000256" key="4">
    <source>
        <dbReference type="ARBA" id="ARBA00048391"/>
    </source>
</evidence>
<keyword evidence="2 5" id="KW-0808">Transferase</keyword>
<evidence type="ECO:0000259" key="6">
    <source>
        <dbReference type="Pfam" id="PF05175"/>
    </source>
</evidence>
<dbReference type="Pfam" id="PF05175">
    <property type="entry name" value="MTS"/>
    <property type="match status" value="1"/>
</dbReference>
<keyword evidence="3 5" id="KW-0949">S-adenosyl-L-methionine</keyword>
<evidence type="ECO:0000313" key="9">
    <source>
        <dbReference type="Proteomes" id="UP000548476"/>
    </source>
</evidence>
<feature type="binding site" evidence="5">
    <location>
        <position position="142"/>
    </location>
    <ligand>
        <name>S-adenosyl-L-methionine</name>
        <dbReference type="ChEBI" id="CHEBI:59789"/>
    </ligand>
</feature>
<dbReference type="InterPro" id="IPR050320">
    <property type="entry name" value="N5-glutamine_MTase"/>
</dbReference>
<dbReference type="EMBL" id="JACHGT010000001">
    <property type="protein sequence ID" value="MBB6032165.1"/>
    <property type="molecule type" value="Genomic_DNA"/>
</dbReference>
<feature type="binding site" evidence="5">
    <location>
        <position position="186"/>
    </location>
    <ligand>
        <name>S-adenosyl-L-methionine</name>
        <dbReference type="ChEBI" id="CHEBI:59789"/>
    </ligand>
</feature>
<dbReference type="Gene3D" id="1.10.8.10">
    <property type="entry name" value="DNA helicase RuvA subunit, C-terminal domain"/>
    <property type="match status" value="1"/>
</dbReference>
<feature type="domain" description="Release factor glutamine methyltransferase N-terminal" evidence="7">
    <location>
        <begin position="11"/>
        <end position="75"/>
    </location>
</feature>
<gene>
    <name evidence="5" type="primary">prmC</name>
    <name evidence="8" type="ORF">HNR73_000007</name>
</gene>
<evidence type="ECO:0000256" key="2">
    <source>
        <dbReference type="ARBA" id="ARBA00022679"/>
    </source>
</evidence>
<proteinExistence type="inferred from homology"/>
<comment type="function">
    <text evidence="5">Methylates the class 1 translation termination release factors RF1/PrfA and RF2/PrfB on the glutamine residue of the universally conserved GGQ motif.</text>
</comment>
<dbReference type="PROSITE" id="PS00092">
    <property type="entry name" value="N6_MTASE"/>
    <property type="match status" value="1"/>
</dbReference>
<keyword evidence="1 5" id="KW-0489">Methyltransferase</keyword>
<comment type="caution">
    <text evidence="8">The sequence shown here is derived from an EMBL/GenBank/DDBJ whole genome shotgun (WGS) entry which is preliminary data.</text>
</comment>
<dbReference type="InterPro" id="IPR004556">
    <property type="entry name" value="HemK-like"/>
</dbReference>
<dbReference type="InterPro" id="IPR029063">
    <property type="entry name" value="SAM-dependent_MTases_sf"/>
</dbReference>
<keyword evidence="9" id="KW-1185">Reference proteome</keyword>
<accession>A0A841FA51</accession>
<dbReference type="Proteomes" id="UP000548476">
    <property type="component" value="Unassembled WGS sequence"/>
</dbReference>
<sequence>MARTWRDRIVEAAGRLSGAGVPSPLVDAELMAAHVAGTSRGGLILAEPPDEEAAARFAQLVGQRTERVPLQYLIGVDFVGIELAVGPGVFVPRPETELLVEWALRKLTGMTAPLVVDLCSGSGAIAVGVAANRPDATVYAVEQSAEALAWLRRNAEHRGVRVVAGDATAAETLAELDGTVDVVLSNPPYVPEATAVAPEVRHDPHRAVFGGEDGLDVIRPLHRRAFDLLCPGGVFAMEHDDTHGVVVPVLLREAGWAHVREHRDLAGRARFATGVKGDA</sequence>
<dbReference type="InterPro" id="IPR002052">
    <property type="entry name" value="DNA_methylase_N6_adenine_CS"/>
</dbReference>
<dbReference type="CDD" id="cd02440">
    <property type="entry name" value="AdoMet_MTases"/>
    <property type="match status" value="1"/>
</dbReference>
<organism evidence="8 9">
    <name type="scientific">Phytomonospora endophytica</name>
    <dbReference type="NCBI Taxonomy" id="714109"/>
    <lineage>
        <taxon>Bacteria</taxon>
        <taxon>Bacillati</taxon>
        <taxon>Actinomycetota</taxon>
        <taxon>Actinomycetes</taxon>
        <taxon>Micromonosporales</taxon>
        <taxon>Micromonosporaceae</taxon>
        <taxon>Phytomonospora</taxon>
    </lineage>
</organism>
<evidence type="ECO:0000313" key="8">
    <source>
        <dbReference type="EMBL" id="MBB6032165.1"/>
    </source>
</evidence>
<protein>
    <recommendedName>
        <fullName evidence="5">Release factor glutamine methyltransferase</fullName>
        <shortName evidence="5">RF MTase</shortName>
        <ecNumber evidence="5">2.1.1.297</ecNumber>
    </recommendedName>
    <alternativeName>
        <fullName evidence="5">N5-glutamine methyltransferase PrmC</fullName>
    </alternativeName>
    <alternativeName>
        <fullName evidence="5">Protein-(glutamine-N5) MTase PrmC</fullName>
    </alternativeName>
    <alternativeName>
        <fullName evidence="5">Protein-glutamine N-methyltransferase PrmC</fullName>
    </alternativeName>
</protein>
<dbReference type="GO" id="GO:0032259">
    <property type="term" value="P:methylation"/>
    <property type="evidence" value="ECO:0007669"/>
    <property type="project" value="UniProtKB-KW"/>
</dbReference>
<dbReference type="EC" id="2.1.1.297" evidence="5"/>
<reference evidence="8 9" key="1">
    <citation type="submission" date="2020-08" db="EMBL/GenBank/DDBJ databases">
        <title>Genomic Encyclopedia of Type Strains, Phase IV (KMG-IV): sequencing the most valuable type-strain genomes for metagenomic binning, comparative biology and taxonomic classification.</title>
        <authorList>
            <person name="Goeker M."/>
        </authorList>
    </citation>
    <scope>NUCLEOTIDE SEQUENCE [LARGE SCALE GENOMIC DNA]</scope>
    <source>
        <strain evidence="8 9">YIM 65646</strain>
    </source>
</reference>
<evidence type="ECO:0000259" key="7">
    <source>
        <dbReference type="Pfam" id="PF17827"/>
    </source>
</evidence>
<dbReference type="InterPro" id="IPR040758">
    <property type="entry name" value="PrmC_N"/>
</dbReference>